<protein>
    <recommendedName>
        <fullName evidence="4">Nucleic-acid-binding protein from transposon X-element</fullName>
    </recommendedName>
</protein>
<dbReference type="OrthoDB" id="8123891at2759"/>
<keyword evidence="3" id="KW-1185">Reference proteome</keyword>
<dbReference type="Proteomes" id="UP000499080">
    <property type="component" value="Unassembled WGS sequence"/>
</dbReference>
<accession>A0A4Y2W2R9</accession>
<dbReference type="AlphaFoldDB" id="A0A4Y2W2R9"/>
<feature type="region of interest" description="Disordered" evidence="1">
    <location>
        <begin position="95"/>
        <end position="123"/>
    </location>
</feature>
<evidence type="ECO:0000313" key="3">
    <source>
        <dbReference type="Proteomes" id="UP000499080"/>
    </source>
</evidence>
<dbReference type="Gene3D" id="4.10.60.10">
    <property type="entry name" value="Zinc finger, CCHC-type"/>
    <property type="match status" value="1"/>
</dbReference>
<name>A0A4Y2W2R9_ARAVE</name>
<sequence length="180" mass="20291">MEKYIRKTVGQCFNCQSFSHISANCKMNTKCVICAEPHDSRKCPKNGQENVERKCSNCGGPHTASFRGCPKFPKIKTSEKVHAGKSFASLLQREKPMATPQPQENRFAPTEKTKLPSQGNMRNPEDFTDVFRLLHHLRSIMNAISNFQTILTKMDQESNPQNKLFMLAEAFIAPSAPDSK</sequence>
<reference evidence="2 3" key="1">
    <citation type="journal article" date="2019" name="Sci. Rep.">
        <title>Orb-weaving spider Araneus ventricosus genome elucidates the spidroin gene catalogue.</title>
        <authorList>
            <person name="Kono N."/>
            <person name="Nakamura H."/>
            <person name="Ohtoshi R."/>
            <person name="Moran D.A.P."/>
            <person name="Shinohara A."/>
            <person name="Yoshida Y."/>
            <person name="Fujiwara M."/>
            <person name="Mori M."/>
            <person name="Tomita M."/>
            <person name="Arakawa K."/>
        </authorList>
    </citation>
    <scope>NUCLEOTIDE SEQUENCE [LARGE SCALE GENOMIC DNA]</scope>
</reference>
<comment type="caution">
    <text evidence="2">The sequence shown here is derived from an EMBL/GenBank/DDBJ whole genome shotgun (WGS) entry which is preliminary data.</text>
</comment>
<proteinExistence type="predicted"/>
<evidence type="ECO:0000313" key="2">
    <source>
        <dbReference type="EMBL" id="GBO31555.1"/>
    </source>
</evidence>
<evidence type="ECO:0008006" key="4">
    <source>
        <dbReference type="Google" id="ProtNLM"/>
    </source>
</evidence>
<evidence type="ECO:0000256" key="1">
    <source>
        <dbReference type="SAM" id="MobiDB-lite"/>
    </source>
</evidence>
<gene>
    <name evidence="2" type="ORF">AVEN_167786_1</name>
</gene>
<dbReference type="EMBL" id="BGPR01054872">
    <property type="protein sequence ID" value="GBO31555.1"/>
    <property type="molecule type" value="Genomic_DNA"/>
</dbReference>
<organism evidence="2 3">
    <name type="scientific">Araneus ventricosus</name>
    <name type="common">Orbweaver spider</name>
    <name type="synonym">Epeira ventricosa</name>
    <dbReference type="NCBI Taxonomy" id="182803"/>
    <lineage>
        <taxon>Eukaryota</taxon>
        <taxon>Metazoa</taxon>
        <taxon>Ecdysozoa</taxon>
        <taxon>Arthropoda</taxon>
        <taxon>Chelicerata</taxon>
        <taxon>Arachnida</taxon>
        <taxon>Araneae</taxon>
        <taxon>Araneomorphae</taxon>
        <taxon>Entelegynae</taxon>
        <taxon>Araneoidea</taxon>
        <taxon>Araneidae</taxon>
        <taxon>Araneus</taxon>
    </lineage>
</organism>